<dbReference type="SUPFAM" id="SSF52980">
    <property type="entry name" value="Restriction endonuclease-like"/>
    <property type="match status" value="1"/>
</dbReference>
<evidence type="ECO:0000313" key="1">
    <source>
        <dbReference type="EMBL" id="GHG01291.1"/>
    </source>
</evidence>
<sequence>MALKSTIYKATIHLSDMDRDYYDTLSLTIAQHPSETDLRMMTHILAFILNASETLTFGKGVSDEDEAVLWQQNYNDEIELWVELGQPDEKRIKRACNKAKLAKLYGYHSPFDVWWQQNVNKLATYHNLTVERFDYSALEHLASLVERTMEIQASIQDGQLWLTIGDESLLIERETLQLATQ</sequence>
<evidence type="ECO:0008006" key="3">
    <source>
        <dbReference type="Google" id="ProtNLM"/>
    </source>
</evidence>
<keyword evidence="2" id="KW-1185">Reference proteome</keyword>
<reference evidence="1" key="1">
    <citation type="journal article" date="2014" name="Int. J. Syst. Evol. Microbiol.">
        <title>Complete genome sequence of Corynebacterium casei LMG S-19264T (=DSM 44701T), isolated from a smear-ripened cheese.</title>
        <authorList>
            <consortium name="US DOE Joint Genome Institute (JGI-PGF)"/>
            <person name="Walter F."/>
            <person name="Albersmeier A."/>
            <person name="Kalinowski J."/>
            <person name="Ruckert C."/>
        </authorList>
    </citation>
    <scope>NUCLEOTIDE SEQUENCE</scope>
    <source>
        <strain evidence="1">KCTC 42731</strain>
    </source>
</reference>
<evidence type="ECO:0000313" key="2">
    <source>
        <dbReference type="Proteomes" id="UP000623842"/>
    </source>
</evidence>
<dbReference type="SMART" id="SM01322">
    <property type="entry name" value="YaeQ"/>
    <property type="match status" value="1"/>
</dbReference>
<proteinExistence type="predicted"/>
<dbReference type="PANTHER" id="PTHR38784">
    <property type="entry name" value="SUCROSE PHOSPHORYLASE"/>
    <property type="match status" value="1"/>
</dbReference>
<dbReference type="EMBL" id="BNCK01000008">
    <property type="protein sequence ID" value="GHG01291.1"/>
    <property type="molecule type" value="Genomic_DNA"/>
</dbReference>
<dbReference type="PANTHER" id="PTHR38784:SF1">
    <property type="entry name" value="SUCROSE PHOSPHORYLASE"/>
    <property type="match status" value="1"/>
</dbReference>
<dbReference type="AlphaFoldDB" id="A0A919BP35"/>
<protein>
    <recommendedName>
        <fullName evidence="3">YaeQ family protein</fullName>
    </recommendedName>
</protein>
<dbReference type="InterPro" id="IPR011335">
    <property type="entry name" value="Restrct_endonuc-II-like"/>
</dbReference>
<reference evidence="1" key="2">
    <citation type="submission" date="2020-09" db="EMBL/GenBank/DDBJ databases">
        <authorList>
            <person name="Sun Q."/>
            <person name="Kim S."/>
        </authorList>
    </citation>
    <scope>NUCLEOTIDE SEQUENCE</scope>
    <source>
        <strain evidence="1">KCTC 42731</strain>
    </source>
</reference>
<dbReference type="InterPro" id="IPR009822">
    <property type="entry name" value="YaeQ"/>
</dbReference>
<dbReference type="Pfam" id="PF07152">
    <property type="entry name" value="YaeQ"/>
    <property type="match status" value="1"/>
</dbReference>
<dbReference type="PIRSF" id="PIRSF011484">
    <property type="entry name" value="YaeQ"/>
    <property type="match status" value="1"/>
</dbReference>
<dbReference type="Gene3D" id="3.10.640.10">
    <property type="entry name" value="Restriction endonuclease-like alpha-beta roll domain"/>
    <property type="match status" value="1"/>
</dbReference>
<dbReference type="Proteomes" id="UP000623842">
    <property type="component" value="Unassembled WGS sequence"/>
</dbReference>
<dbReference type="RefSeq" id="WP_189772790.1">
    <property type="nucleotide sequence ID" value="NZ_BNCK01000008.1"/>
</dbReference>
<name>A0A919BP35_9GAMM</name>
<dbReference type="InterPro" id="IPR038590">
    <property type="entry name" value="YaeQ_sf"/>
</dbReference>
<gene>
    <name evidence="1" type="ORF">GCM10017161_32440</name>
</gene>
<accession>A0A919BP35</accession>
<organism evidence="1 2">
    <name type="scientific">Thalassotalea marina</name>
    <dbReference type="NCBI Taxonomy" id="1673741"/>
    <lineage>
        <taxon>Bacteria</taxon>
        <taxon>Pseudomonadati</taxon>
        <taxon>Pseudomonadota</taxon>
        <taxon>Gammaproteobacteria</taxon>
        <taxon>Alteromonadales</taxon>
        <taxon>Colwelliaceae</taxon>
        <taxon>Thalassotalea</taxon>
    </lineage>
</organism>
<comment type="caution">
    <text evidence="1">The sequence shown here is derived from an EMBL/GenBank/DDBJ whole genome shotgun (WGS) entry which is preliminary data.</text>
</comment>